<proteinExistence type="predicted"/>
<feature type="transmembrane region" description="Helical" evidence="1">
    <location>
        <begin position="201"/>
        <end position="218"/>
    </location>
</feature>
<feature type="transmembrane region" description="Helical" evidence="1">
    <location>
        <begin position="107"/>
        <end position="124"/>
    </location>
</feature>
<organism evidence="2 3">
    <name type="scientific">Rubidibacter lacunae KORDI 51-2</name>
    <dbReference type="NCBI Taxonomy" id="582515"/>
    <lineage>
        <taxon>Bacteria</taxon>
        <taxon>Bacillati</taxon>
        <taxon>Cyanobacteriota</taxon>
        <taxon>Cyanophyceae</taxon>
        <taxon>Oscillatoriophycideae</taxon>
        <taxon>Chroococcales</taxon>
        <taxon>Aphanothecaceae</taxon>
        <taxon>Rubidibacter</taxon>
    </lineage>
</organism>
<accession>U5DJ46</accession>
<dbReference type="PATRIC" id="fig|582515.4.peg.1747"/>
<comment type="caution">
    <text evidence="2">The sequence shown here is derived from an EMBL/GenBank/DDBJ whole genome shotgun (WGS) entry which is preliminary data.</text>
</comment>
<gene>
    <name evidence="2" type="ORF">KR51_00015490</name>
</gene>
<dbReference type="InterPro" id="IPR038330">
    <property type="entry name" value="TspO/MBR-related_sf"/>
</dbReference>
<dbReference type="Gene3D" id="1.20.1260.100">
    <property type="entry name" value="TspO/MBR protein"/>
    <property type="match status" value="1"/>
</dbReference>
<keyword evidence="1" id="KW-0472">Membrane</keyword>
<evidence type="ECO:0000313" key="2">
    <source>
        <dbReference type="EMBL" id="ERN41706.1"/>
    </source>
</evidence>
<protein>
    <recommendedName>
        <fullName evidence="4">Tryptophan-rich sensory protein</fullName>
    </recommendedName>
</protein>
<dbReference type="AlphaFoldDB" id="U5DJ46"/>
<dbReference type="InParanoid" id="U5DJ46"/>
<dbReference type="PANTHER" id="PTHR33802">
    <property type="entry name" value="SI:CH211-161H7.5-RELATED"/>
    <property type="match status" value="1"/>
</dbReference>
<dbReference type="OrthoDB" id="5189031at2"/>
<dbReference type="eggNOG" id="COG1030">
    <property type="taxonomic scope" value="Bacteria"/>
</dbReference>
<dbReference type="Proteomes" id="UP000016960">
    <property type="component" value="Unassembled WGS sequence"/>
</dbReference>
<feature type="transmembrane region" description="Helical" evidence="1">
    <location>
        <begin position="82"/>
        <end position="101"/>
    </location>
</feature>
<feature type="transmembrane region" description="Helical" evidence="1">
    <location>
        <begin position="224"/>
        <end position="244"/>
    </location>
</feature>
<dbReference type="RefSeq" id="WP_022606249.1">
    <property type="nucleotide sequence ID" value="NZ_ASSJ01000041.1"/>
</dbReference>
<keyword evidence="1" id="KW-1133">Transmembrane helix</keyword>
<keyword evidence="1" id="KW-0812">Transmembrane</keyword>
<name>U5DJ46_9CHRO</name>
<feature type="transmembrane region" description="Helical" evidence="1">
    <location>
        <begin position="145"/>
        <end position="165"/>
    </location>
</feature>
<evidence type="ECO:0008006" key="4">
    <source>
        <dbReference type="Google" id="ProtNLM"/>
    </source>
</evidence>
<evidence type="ECO:0000313" key="3">
    <source>
        <dbReference type="Proteomes" id="UP000016960"/>
    </source>
</evidence>
<dbReference type="STRING" id="582515.KR51_00015490"/>
<sequence length="261" mass="28723">MLQQLITLFAILAAFGTNVWSNVAPANGESIGEIANTRFGDVLITPANYAFIIWGVIYLGLMCFAIYQLLPAQRTNLRLRQLGYAPAIASAAQIAWVQFFLTGRFDLSLLAMLAILLALIWGYLRAGIGSNRPARLQRWLVCIPMSTYLGWISVATVANVATVLYERNWTGWGISPAVWTVVVVLLSGAIAAIVTLRRHDVAFPLVFVWASVAIAVRNHSVPSIAWTAGGLAIALVVLLLFRWVPTRRLSLPDQRRGDRVH</sequence>
<keyword evidence="3" id="KW-1185">Reference proteome</keyword>
<feature type="transmembrane region" description="Helical" evidence="1">
    <location>
        <begin position="52"/>
        <end position="70"/>
    </location>
</feature>
<feature type="transmembrane region" description="Helical" evidence="1">
    <location>
        <begin position="177"/>
        <end position="194"/>
    </location>
</feature>
<dbReference type="PANTHER" id="PTHR33802:SF1">
    <property type="entry name" value="XK-RELATED PROTEIN"/>
    <property type="match status" value="1"/>
</dbReference>
<reference evidence="2 3" key="1">
    <citation type="submission" date="2013-05" db="EMBL/GenBank/DDBJ databases">
        <title>Draft genome sequence of Rubidibacter lacunae KORDI 51-2.</title>
        <authorList>
            <person name="Choi D.H."/>
            <person name="Noh J.H."/>
            <person name="Kwon K.-K."/>
            <person name="Lee J.-H."/>
            <person name="Ryu J.-Y."/>
        </authorList>
    </citation>
    <scope>NUCLEOTIDE SEQUENCE [LARGE SCALE GENOMIC DNA]</scope>
    <source>
        <strain evidence="2 3">KORDI 51-2</strain>
    </source>
</reference>
<evidence type="ECO:0000256" key="1">
    <source>
        <dbReference type="SAM" id="Phobius"/>
    </source>
</evidence>
<dbReference type="EMBL" id="ASSJ01000041">
    <property type="protein sequence ID" value="ERN41706.1"/>
    <property type="molecule type" value="Genomic_DNA"/>
</dbReference>